<dbReference type="AlphaFoldDB" id="A0A7R9II75"/>
<proteinExistence type="predicted"/>
<gene>
    <name evidence="1" type="ORF">TTEB3V08_LOCUS6830</name>
</gene>
<reference evidence="1" key="1">
    <citation type="submission" date="2020-11" db="EMBL/GenBank/DDBJ databases">
        <authorList>
            <person name="Tran Van P."/>
        </authorList>
    </citation>
    <scope>NUCLEOTIDE SEQUENCE</scope>
</reference>
<sequence>MRSLDNTIASEAIIPKQVQQQIITVINNDYQSNTQQYIEDHIFDNAEFVYADIDVTNYFRYYLDEVTVIDIKNFASDYLKDRQSLLLEQNIEVMSLDDIHTNIDTYSFYGVGLGKLGAAIWAPLTGRWQSGLQDNWVQLSGRQGLPVPSWPYNVGGSQIAAPNFPYPPRHIPNDPTSYLMTKESGPITPGGPEVANGSFELAITNRSLGDFTSMQQLGNAMYSYNETTEYFNLNTYVTYVFPELLVKEGFGNQKNLCRDQGLNPGSSTQKSVTSPLDYQGIVSSEDTEVVSGDGVPQEVRQQIETVIKETYLYRDEDPIGLYINTRDYQLCLVGWMRLVGREFATSGLREVYLWLMDQNCTASENVALTVSWKKFKVNALVADFKNLMELGGKDWAKVEREREMSIRRKGEIGGLVNSVQVNTPAHNPYVALRMSVRNSTVSLEINNSCGRNSPATVKLTKGYSSTRFLAPFFIEDEGPVSFSWECIYFLNLSNRYVEDTTDFQFGDATQFEKATSRNPVVLIHFMYPELTFHKRHVSSKLTVSNNFTIEVQSYAEEMYTSLIQRAVDAAGNGRVSLDNTQIDLAGSYLLNLNNRYVDDITVFQIFGRATQFVDATSQNPVILINFQYPELMKLREMRQPVSLVSENHTV</sequence>
<dbReference type="EMBL" id="OE002511">
    <property type="protein sequence ID" value="CAD7458858.1"/>
    <property type="molecule type" value="Genomic_DNA"/>
</dbReference>
<accession>A0A7R9II75</accession>
<evidence type="ECO:0000313" key="1">
    <source>
        <dbReference type="EMBL" id="CAD7458858.1"/>
    </source>
</evidence>
<organism evidence="1">
    <name type="scientific">Timema tahoe</name>
    <dbReference type="NCBI Taxonomy" id="61484"/>
    <lineage>
        <taxon>Eukaryota</taxon>
        <taxon>Metazoa</taxon>
        <taxon>Ecdysozoa</taxon>
        <taxon>Arthropoda</taxon>
        <taxon>Hexapoda</taxon>
        <taxon>Insecta</taxon>
        <taxon>Pterygota</taxon>
        <taxon>Neoptera</taxon>
        <taxon>Polyneoptera</taxon>
        <taxon>Phasmatodea</taxon>
        <taxon>Timematodea</taxon>
        <taxon>Timematoidea</taxon>
        <taxon>Timematidae</taxon>
        <taxon>Timema</taxon>
    </lineage>
</organism>
<protein>
    <submittedName>
        <fullName evidence="1">Uncharacterized protein</fullName>
    </submittedName>
</protein>
<name>A0A7R9II75_9NEOP</name>